<reference evidence="6 7" key="1">
    <citation type="submission" date="2019-10" db="EMBL/GenBank/DDBJ databases">
        <title>Pseudopuniceibacterium sp. HQ09 islated from Antarctica.</title>
        <authorList>
            <person name="Liao L."/>
            <person name="Su S."/>
            <person name="Chen B."/>
            <person name="Yu Y."/>
        </authorList>
    </citation>
    <scope>NUCLEOTIDE SEQUENCE [LARGE SCALE GENOMIC DNA]</scope>
    <source>
        <strain evidence="6 7">HQ09</strain>
    </source>
</reference>
<feature type="transmembrane region" description="Helical" evidence="4">
    <location>
        <begin position="210"/>
        <end position="232"/>
    </location>
</feature>
<dbReference type="Gene3D" id="1.10.10.60">
    <property type="entry name" value="Homeodomain-like"/>
    <property type="match status" value="1"/>
</dbReference>
<feature type="domain" description="HTH araC/xylS-type" evidence="5">
    <location>
        <begin position="289"/>
        <end position="393"/>
    </location>
</feature>
<name>A0A7L9WH95_9RHOB</name>
<feature type="transmembrane region" description="Helical" evidence="4">
    <location>
        <begin position="94"/>
        <end position="113"/>
    </location>
</feature>
<evidence type="ECO:0000256" key="3">
    <source>
        <dbReference type="ARBA" id="ARBA00023163"/>
    </source>
</evidence>
<accession>A0A7L9WH95</accession>
<keyword evidence="3" id="KW-0804">Transcription</keyword>
<protein>
    <submittedName>
        <fullName evidence="6">Helix-turn-helix domain-containing protein</fullName>
    </submittedName>
</protein>
<feature type="transmembrane region" description="Helical" evidence="4">
    <location>
        <begin position="238"/>
        <end position="258"/>
    </location>
</feature>
<evidence type="ECO:0000256" key="2">
    <source>
        <dbReference type="ARBA" id="ARBA00023125"/>
    </source>
</evidence>
<dbReference type="AlphaFoldDB" id="A0A7L9WH95"/>
<dbReference type="PANTHER" id="PTHR43280:SF29">
    <property type="entry name" value="ARAC-FAMILY TRANSCRIPTIONAL REGULATOR"/>
    <property type="match status" value="1"/>
</dbReference>
<evidence type="ECO:0000259" key="5">
    <source>
        <dbReference type="PROSITE" id="PS01124"/>
    </source>
</evidence>
<dbReference type="GO" id="GO:0043565">
    <property type="term" value="F:sequence-specific DNA binding"/>
    <property type="evidence" value="ECO:0007669"/>
    <property type="project" value="InterPro"/>
</dbReference>
<dbReference type="EMBL" id="CP045201">
    <property type="protein sequence ID" value="QOL79741.1"/>
    <property type="molecule type" value="Genomic_DNA"/>
</dbReference>
<dbReference type="PROSITE" id="PS01124">
    <property type="entry name" value="HTH_ARAC_FAMILY_2"/>
    <property type="match status" value="1"/>
</dbReference>
<dbReference type="SUPFAM" id="SSF46689">
    <property type="entry name" value="Homeodomain-like"/>
    <property type="match status" value="1"/>
</dbReference>
<keyword evidence="7" id="KW-1185">Reference proteome</keyword>
<evidence type="ECO:0000313" key="7">
    <source>
        <dbReference type="Proteomes" id="UP000594118"/>
    </source>
</evidence>
<proteinExistence type="predicted"/>
<dbReference type="RefSeq" id="WP_193082060.1">
    <property type="nucleotide sequence ID" value="NZ_CP045201.1"/>
</dbReference>
<gene>
    <name evidence="6" type="ORF">F3W81_02260</name>
</gene>
<feature type="transmembrane region" description="Helical" evidence="4">
    <location>
        <begin position="171"/>
        <end position="189"/>
    </location>
</feature>
<keyword evidence="2" id="KW-0238">DNA-binding</keyword>
<keyword evidence="4" id="KW-0472">Membrane</keyword>
<dbReference type="KEGG" id="pshq:F3W81_02260"/>
<organism evidence="6 7">
    <name type="scientific">Pseudooceanicola spongiae</name>
    <dbReference type="NCBI Taxonomy" id="2613965"/>
    <lineage>
        <taxon>Bacteria</taxon>
        <taxon>Pseudomonadati</taxon>
        <taxon>Pseudomonadota</taxon>
        <taxon>Alphaproteobacteria</taxon>
        <taxon>Rhodobacterales</taxon>
        <taxon>Paracoccaceae</taxon>
        <taxon>Pseudooceanicola</taxon>
    </lineage>
</organism>
<evidence type="ECO:0000313" key="6">
    <source>
        <dbReference type="EMBL" id="QOL79741.1"/>
    </source>
</evidence>
<keyword evidence="4" id="KW-1133">Transmembrane helix</keyword>
<dbReference type="GO" id="GO:0003700">
    <property type="term" value="F:DNA-binding transcription factor activity"/>
    <property type="evidence" value="ECO:0007669"/>
    <property type="project" value="InterPro"/>
</dbReference>
<dbReference type="PANTHER" id="PTHR43280">
    <property type="entry name" value="ARAC-FAMILY TRANSCRIPTIONAL REGULATOR"/>
    <property type="match status" value="1"/>
</dbReference>
<sequence>MPRHAVVPGQIARSARLTPGAGLWTKPPKSNTLGHAVRDTRESAFGREAPALPPLSPPARKIRPMPSIPLPFIVTAVLLGLLARMLGAQRKQPLFLLFVALCALQTGLVGLRWSLDLSWVKFVQPVSAACLPPLAFAAFDGLRGRKVSARILFWPVSVVVLWFVLPVAIDAVLITEFVVFGLLILRLKLPDTALSQIRIGDEWTVGRARYGVAILLILSALVDTIVALDLAGRAGTTAAPAIAAMMGLILVALAAALFGRAGETIVDSDVAPPPDKTQADSTPSEEVDQDILALVETALEAGLYRDHDLTLQRIARRTGITARKISHAVNRGHGTTVTDLVNGYRVREAMRLLRDSDLPVTQVMLDAGFQTKSNFNRAFRATAGQTPTAYRRSESAG</sequence>
<dbReference type="InterPro" id="IPR009057">
    <property type="entry name" value="Homeodomain-like_sf"/>
</dbReference>
<feature type="transmembrane region" description="Helical" evidence="4">
    <location>
        <begin position="68"/>
        <end position="87"/>
    </location>
</feature>
<keyword evidence="4" id="KW-0812">Transmembrane</keyword>
<dbReference type="InterPro" id="IPR018060">
    <property type="entry name" value="HTH_AraC"/>
</dbReference>
<evidence type="ECO:0000256" key="4">
    <source>
        <dbReference type="SAM" id="Phobius"/>
    </source>
</evidence>
<dbReference type="Pfam" id="PF12833">
    <property type="entry name" value="HTH_18"/>
    <property type="match status" value="1"/>
</dbReference>
<evidence type="ECO:0000256" key="1">
    <source>
        <dbReference type="ARBA" id="ARBA00023015"/>
    </source>
</evidence>
<keyword evidence="1" id="KW-0805">Transcription regulation</keyword>
<dbReference type="Proteomes" id="UP000594118">
    <property type="component" value="Chromosome"/>
</dbReference>
<dbReference type="SMART" id="SM00342">
    <property type="entry name" value="HTH_ARAC"/>
    <property type="match status" value="1"/>
</dbReference>